<comment type="caution">
    <text evidence="2">The sequence shown here is derived from an EMBL/GenBank/DDBJ whole genome shotgun (WGS) entry which is preliminary data.</text>
</comment>
<dbReference type="EMBL" id="DXAK01000002">
    <property type="protein sequence ID" value="HJA05588.1"/>
    <property type="molecule type" value="Genomic_DNA"/>
</dbReference>
<keyword evidence="1" id="KW-0472">Membrane</keyword>
<protein>
    <recommendedName>
        <fullName evidence="4">DUF4405 domain-containing protein</fullName>
    </recommendedName>
</protein>
<evidence type="ECO:0008006" key="4">
    <source>
        <dbReference type="Google" id="ProtNLM"/>
    </source>
</evidence>
<organism evidence="2 3">
    <name type="scientific">Candidatus Mediterraneibacter pullicola</name>
    <dbReference type="NCBI Taxonomy" id="2838682"/>
    <lineage>
        <taxon>Bacteria</taxon>
        <taxon>Bacillati</taxon>
        <taxon>Bacillota</taxon>
        <taxon>Clostridia</taxon>
        <taxon>Lachnospirales</taxon>
        <taxon>Lachnospiraceae</taxon>
        <taxon>Mediterraneibacter</taxon>
    </lineage>
</organism>
<keyword evidence="1" id="KW-0812">Transmembrane</keyword>
<feature type="transmembrane region" description="Helical" evidence="1">
    <location>
        <begin position="34"/>
        <end position="52"/>
    </location>
</feature>
<dbReference type="Proteomes" id="UP000824223">
    <property type="component" value="Unassembled WGS sequence"/>
</dbReference>
<feature type="transmembrane region" description="Helical" evidence="1">
    <location>
        <begin position="75"/>
        <end position="97"/>
    </location>
</feature>
<evidence type="ECO:0000256" key="1">
    <source>
        <dbReference type="SAM" id="Phobius"/>
    </source>
</evidence>
<evidence type="ECO:0000313" key="2">
    <source>
        <dbReference type="EMBL" id="HJA05588.1"/>
    </source>
</evidence>
<gene>
    <name evidence="2" type="ORF">H9798_00330</name>
</gene>
<accession>A0A9D2H6R3</accession>
<sequence>MSLHLGLHWGMMLGAVRKLFAKPEAEKYWKAKTWITRLLGAAIAAYGLGAFVRRDLLSYMLLRVHFVFFDYSEPALSYIFDCAAVMGMVVFLGHYLGRGLQRIGKRRRREH</sequence>
<reference evidence="2" key="2">
    <citation type="submission" date="2021-04" db="EMBL/GenBank/DDBJ databases">
        <authorList>
            <person name="Gilroy R."/>
        </authorList>
    </citation>
    <scope>NUCLEOTIDE SEQUENCE</scope>
    <source>
        <strain evidence="2">ChiSjej2B20-11307</strain>
    </source>
</reference>
<reference evidence="2" key="1">
    <citation type="journal article" date="2021" name="PeerJ">
        <title>Extensive microbial diversity within the chicken gut microbiome revealed by metagenomics and culture.</title>
        <authorList>
            <person name="Gilroy R."/>
            <person name="Ravi A."/>
            <person name="Getino M."/>
            <person name="Pursley I."/>
            <person name="Horton D.L."/>
            <person name="Alikhan N.F."/>
            <person name="Baker D."/>
            <person name="Gharbi K."/>
            <person name="Hall N."/>
            <person name="Watson M."/>
            <person name="Adriaenssens E.M."/>
            <person name="Foster-Nyarko E."/>
            <person name="Jarju S."/>
            <person name="Secka A."/>
            <person name="Antonio M."/>
            <person name="Oren A."/>
            <person name="Chaudhuri R.R."/>
            <person name="La Ragione R."/>
            <person name="Hildebrand F."/>
            <person name="Pallen M.J."/>
        </authorList>
    </citation>
    <scope>NUCLEOTIDE SEQUENCE</scope>
    <source>
        <strain evidence="2">ChiSjej2B20-11307</strain>
    </source>
</reference>
<keyword evidence="1" id="KW-1133">Transmembrane helix</keyword>
<dbReference type="AlphaFoldDB" id="A0A9D2H6R3"/>
<name>A0A9D2H6R3_9FIRM</name>
<evidence type="ECO:0000313" key="3">
    <source>
        <dbReference type="Proteomes" id="UP000824223"/>
    </source>
</evidence>
<proteinExistence type="predicted"/>